<proteinExistence type="predicted"/>
<dbReference type="EMBL" id="CDMZ01002070">
    <property type="protein sequence ID" value="CEM40600.1"/>
    <property type="molecule type" value="Genomic_DNA"/>
</dbReference>
<feature type="transmembrane region" description="Helical" evidence="2">
    <location>
        <begin position="280"/>
        <end position="301"/>
    </location>
</feature>
<evidence type="ECO:0000313" key="3">
    <source>
        <dbReference type="EMBL" id="CEM40600.1"/>
    </source>
</evidence>
<feature type="compositionally biased region" description="Basic and acidic residues" evidence="1">
    <location>
        <begin position="445"/>
        <end position="464"/>
    </location>
</feature>
<feature type="region of interest" description="Disordered" evidence="1">
    <location>
        <begin position="371"/>
        <end position="498"/>
    </location>
</feature>
<dbReference type="VEuPathDB" id="CryptoDB:Cvel_25421"/>
<keyword evidence="2" id="KW-0812">Transmembrane</keyword>
<sequence length="498" mass="55044">MGFWPRCRDFSWRNLFEKGSRCHVLSLLCLELLGFIVAPLALDRLRASGIIAPDVPPPPPDRAIRVRVFGTFAQFTCLSQWIFEFFLPLESFSRFKSVSGGVCLSSGTIWGIGTFIDPQYDTLVQQVAVVLIIVTSHIFSISWIRGLQQHLVNERRRANEPPLRVSGYETARTNEGGRQRACSCTRATVHSKFLDLLSSPRAKTARHCTFIVFFKLITNYLDFTTDIATGFFLLYTGDSPLPEETRLGVGVTLVTFGLLDFLPCLMLFTLPTLSETMSLWVPAVQIICEIPVFPLLLFIAIEVQEAFTAQPGAVALELLTMLTTVAGLVVTSASLMVYRADQKFFGAMRRLSHHISQIPRQLTHRFSLKSAESYPQKLPDGPAEPASPPEEPDGDDCEKQAEECAPPAGASAKMVEDRAILGKKEHMQPQLKDPAEASTPPCQPPEKKDGKEVPDASFEGRSDSRLMSIPPDSPKLVPQKIAQKPDTGPDLEGQLPSS</sequence>
<protein>
    <submittedName>
        <fullName evidence="3">Uncharacterized protein</fullName>
    </submittedName>
</protein>
<feature type="transmembrane region" description="Helical" evidence="2">
    <location>
        <begin position="210"/>
        <end position="235"/>
    </location>
</feature>
<dbReference type="PhylomeDB" id="A0A0G4HA31"/>
<evidence type="ECO:0000256" key="2">
    <source>
        <dbReference type="SAM" id="Phobius"/>
    </source>
</evidence>
<keyword evidence="2" id="KW-0472">Membrane</keyword>
<feature type="compositionally biased region" description="Basic and acidic residues" evidence="1">
    <location>
        <begin position="414"/>
        <end position="427"/>
    </location>
</feature>
<accession>A0A0G4HA31</accession>
<feature type="transmembrane region" description="Helical" evidence="2">
    <location>
        <begin position="21"/>
        <end position="42"/>
    </location>
</feature>
<name>A0A0G4HA31_9ALVE</name>
<organism evidence="3">
    <name type="scientific">Chromera velia CCMP2878</name>
    <dbReference type="NCBI Taxonomy" id="1169474"/>
    <lineage>
        <taxon>Eukaryota</taxon>
        <taxon>Sar</taxon>
        <taxon>Alveolata</taxon>
        <taxon>Colpodellida</taxon>
        <taxon>Chromeraceae</taxon>
        <taxon>Chromera</taxon>
    </lineage>
</organism>
<feature type="transmembrane region" description="Helical" evidence="2">
    <location>
        <begin position="313"/>
        <end position="338"/>
    </location>
</feature>
<dbReference type="AlphaFoldDB" id="A0A0G4HA31"/>
<reference evidence="3" key="1">
    <citation type="submission" date="2014-11" db="EMBL/GenBank/DDBJ databases">
        <authorList>
            <person name="Otto D Thomas"/>
            <person name="Naeem Raeece"/>
        </authorList>
    </citation>
    <scope>NUCLEOTIDE SEQUENCE</scope>
</reference>
<feature type="transmembrane region" description="Helical" evidence="2">
    <location>
        <begin position="128"/>
        <end position="147"/>
    </location>
</feature>
<gene>
    <name evidence="3" type="ORF">Cvel_25421</name>
</gene>
<evidence type="ECO:0000256" key="1">
    <source>
        <dbReference type="SAM" id="MobiDB-lite"/>
    </source>
</evidence>
<keyword evidence="2" id="KW-1133">Transmembrane helix</keyword>
<feature type="transmembrane region" description="Helical" evidence="2">
    <location>
        <begin position="247"/>
        <end position="268"/>
    </location>
</feature>